<dbReference type="InterPro" id="IPR018484">
    <property type="entry name" value="FGGY_N"/>
</dbReference>
<dbReference type="GO" id="GO:0016773">
    <property type="term" value="F:phosphotransferase activity, alcohol group as acceptor"/>
    <property type="evidence" value="ECO:0007669"/>
    <property type="project" value="InterPro"/>
</dbReference>
<dbReference type="SUPFAM" id="SSF53067">
    <property type="entry name" value="Actin-like ATPase domain"/>
    <property type="match status" value="2"/>
</dbReference>
<evidence type="ECO:0000256" key="4">
    <source>
        <dbReference type="RuleBase" id="RU003733"/>
    </source>
</evidence>
<dbReference type="InterPro" id="IPR000577">
    <property type="entry name" value="Carb_kinase_FGGY"/>
</dbReference>
<dbReference type="PANTHER" id="PTHR43095">
    <property type="entry name" value="SUGAR KINASE"/>
    <property type="match status" value="1"/>
</dbReference>
<dbReference type="PIRSF" id="PIRSF000538">
    <property type="entry name" value="GlpK"/>
    <property type="match status" value="1"/>
</dbReference>
<dbReference type="RefSeq" id="WP_201351600.1">
    <property type="nucleotide sequence ID" value="NZ_AP024272.1"/>
</dbReference>
<dbReference type="InterPro" id="IPR043129">
    <property type="entry name" value="ATPase_NBD"/>
</dbReference>
<dbReference type="Pfam" id="PF00370">
    <property type="entry name" value="FGGY_N"/>
    <property type="match status" value="1"/>
</dbReference>
<evidence type="ECO:0000259" key="6">
    <source>
        <dbReference type="Pfam" id="PF02782"/>
    </source>
</evidence>
<protein>
    <submittedName>
        <fullName evidence="7">Carbohydrate kinase</fullName>
    </submittedName>
</protein>
<comment type="similarity">
    <text evidence="1 4">Belongs to the FGGY kinase family.</text>
</comment>
<feature type="domain" description="Carbohydrate kinase FGGY C-terminal" evidence="6">
    <location>
        <begin position="281"/>
        <end position="438"/>
    </location>
</feature>
<dbReference type="PROSITE" id="PS00445">
    <property type="entry name" value="FGGY_KINASES_2"/>
    <property type="match status" value="1"/>
</dbReference>
<keyword evidence="3 4" id="KW-0418">Kinase</keyword>
<name>A0A7R7TG43_THETH</name>
<evidence type="ECO:0000313" key="8">
    <source>
        <dbReference type="Proteomes" id="UP000596099"/>
    </source>
</evidence>
<feature type="domain" description="Carbohydrate kinase FGGY N-terminal" evidence="5">
    <location>
        <begin position="1"/>
        <end position="242"/>
    </location>
</feature>
<organism evidence="7 8">
    <name type="scientific">Thermus thermophilus</name>
    <dbReference type="NCBI Taxonomy" id="274"/>
    <lineage>
        <taxon>Bacteria</taxon>
        <taxon>Thermotogati</taxon>
        <taxon>Deinococcota</taxon>
        <taxon>Deinococci</taxon>
        <taxon>Thermales</taxon>
        <taxon>Thermaceae</taxon>
        <taxon>Thermus</taxon>
    </lineage>
</organism>
<accession>A0A7R7TG43</accession>
<dbReference type="CDD" id="cd07804">
    <property type="entry name" value="ASKHA_NBD_FGGY_RrXK-like"/>
    <property type="match status" value="1"/>
</dbReference>
<dbReference type="Gene3D" id="3.30.420.40">
    <property type="match status" value="2"/>
</dbReference>
<dbReference type="EMBL" id="AP024272">
    <property type="protein sequence ID" value="BCP67516.1"/>
    <property type="molecule type" value="Genomic_DNA"/>
</dbReference>
<evidence type="ECO:0000256" key="2">
    <source>
        <dbReference type="ARBA" id="ARBA00022679"/>
    </source>
</evidence>
<evidence type="ECO:0000313" key="7">
    <source>
        <dbReference type="EMBL" id="BCP67516.1"/>
    </source>
</evidence>
<dbReference type="AlphaFoldDB" id="A0A7R7TG43"/>
<evidence type="ECO:0000256" key="1">
    <source>
        <dbReference type="ARBA" id="ARBA00009156"/>
    </source>
</evidence>
<dbReference type="InterPro" id="IPR018485">
    <property type="entry name" value="FGGY_C"/>
</dbReference>
<dbReference type="GO" id="GO:0016301">
    <property type="term" value="F:kinase activity"/>
    <property type="evidence" value="ECO:0007669"/>
    <property type="project" value="UniProtKB-KW"/>
</dbReference>
<proteinExistence type="inferred from homology"/>
<dbReference type="InterPro" id="IPR018483">
    <property type="entry name" value="Carb_kinase_FGGY_CS"/>
</dbReference>
<evidence type="ECO:0000256" key="3">
    <source>
        <dbReference type="ARBA" id="ARBA00022777"/>
    </source>
</evidence>
<dbReference type="InterPro" id="IPR050406">
    <property type="entry name" value="FGGY_Carb_Kinase"/>
</dbReference>
<dbReference type="Pfam" id="PF02782">
    <property type="entry name" value="FGGY_C"/>
    <property type="match status" value="1"/>
</dbReference>
<sequence length="490" mass="53614">MVLGVDVGTTAVKVVLLDREARPLRTAERPHTLLTPHPGFAEEDPGVWWEGVLEGIREVLLGVDPGEVRALGVSGMVPALVLHGEDGRVLAPAPLQNDARAVAEIRELRERFGDEWLFARTGATWNQQVVAPKLLWFRRHRPEVWREVRWVSGSYEHVAFRLTGARYQEANWALESGLWDPKEGAWLAEVLEAVGASPALFGPVRLPLEVVGGVGREAAEATGLSEGLPVIAGSADHIAAALAAGLLSPGEAVVKLGGAGDFLYAVDRFDPVRELFIDFHDVPGLFVLNGCMATTGSLLRWFRDAFRPGASFSELDREAEGVVPGAEGLLVLPYFLGEKTPIHDPEARGTVVGLTLSHTPAHLWRALLEGVAYAYRHHVEVLEARGHRVERYFVVDGGARSPLWRRILASALEAPLAYLAGGERGSAYGVAFLAGVAAGLWGFQDLRREVAGVTEPEAAWTRVYRELYPLYRETYRRLQDLYPRLGGTYA</sequence>
<gene>
    <name evidence="7" type="ORF">TthHB5018_c24500</name>
</gene>
<reference evidence="8" key="1">
    <citation type="submission" date="2021-01" db="EMBL/GenBank/DDBJ databases">
        <title>Complete Genome Sequence of Thermus thermophilus Strain HB5018, Isolated from Mine Onsen Hot Spring.</title>
        <authorList>
            <person name="Miyazaki K."/>
            <person name="Moriya T."/>
            <person name="Nemoto N."/>
            <person name="Oshima T."/>
            <person name="Yura K."/>
            <person name="Bessho Y."/>
        </authorList>
    </citation>
    <scope>NUCLEOTIDE SEQUENCE [LARGE SCALE GENOMIC DNA]</scope>
    <source>
        <strain evidence="8">HB5018</strain>
        <plasmid evidence="8">pHB5018c</plasmid>
    </source>
</reference>
<keyword evidence="7" id="KW-0614">Plasmid</keyword>
<dbReference type="GO" id="GO:0005975">
    <property type="term" value="P:carbohydrate metabolic process"/>
    <property type="evidence" value="ECO:0007669"/>
    <property type="project" value="InterPro"/>
</dbReference>
<keyword evidence="2 4" id="KW-0808">Transferase</keyword>
<dbReference type="PANTHER" id="PTHR43095:SF5">
    <property type="entry name" value="XYLULOSE KINASE"/>
    <property type="match status" value="1"/>
</dbReference>
<evidence type="ECO:0000259" key="5">
    <source>
        <dbReference type="Pfam" id="PF00370"/>
    </source>
</evidence>
<dbReference type="Proteomes" id="UP000596099">
    <property type="component" value="Plasmid pHB5018c"/>
</dbReference>
<geneLocation type="plasmid" evidence="7 8">
    <name>pHB5018c</name>
</geneLocation>